<dbReference type="EMBL" id="SDOX01000016">
    <property type="protein sequence ID" value="TFJ85043.1"/>
    <property type="molecule type" value="Genomic_DNA"/>
</dbReference>
<dbReference type="InterPro" id="IPR011009">
    <property type="entry name" value="Kinase-like_dom_sf"/>
</dbReference>
<feature type="region of interest" description="Disordered" evidence="4">
    <location>
        <begin position="17"/>
        <end position="185"/>
    </location>
</feature>
<feature type="binding site" evidence="3">
    <location>
        <position position="222"/>
    </location>
    <ligand>
        <name>ATP</name>
        <dbReference type="ChEBI" id="CHEBI:30616"/>
    </ligand>
</feature>
<dbReference type="FunFam" id="1.10.510.10:FF:000571">
    <property type="entry name" value="Maternal embryonic leucine zipper kinase"/>
    <property type="match status" value="1"/>
</dbReference>
<feature type="compositionally biased region" description="Low complexity" evidence="4">
    <location>
        <begin position="149"/>
        <end position="162"/>
    </location>
</feature>
<evidence type="ECO:0000256" key="1">
    <source>
        <dbReference type="ARBA" id="ARBA00022741"/>
    </source>
</evidence>
<dbReference type="GO" id="GO:0004672">
    <property type="term" value="F:protein kinase activity"/>
    <property type="evidence" value="ECO:0007669"/>
    <property type="project" value="InterPro"/>
</dbReference>
<feature type="region of interest" description="Disordered" evidence="4">
    <location>
        <begin position="387"/>
        <end position="589"/>
    </location>
</feature>
<dbReference type="OrthoDB" id="40902at2759"/>
<accession>A0A4D9D4V2</accession>
<organism evidence="6 7">
    <name type="scientific">Nannochloropsis salina CCMP1776</name>
    <dbReference type="NCBI Taxonomy" id="1027361"/>
    <lineage>
        <taxon>Eukaryota</taxon>
        <taxon>Sar</taxon>
        <taxon>Stramenopiles</taxon>
        <taxon>Ochrophyta</taxon>
        <taxon>Eustigmatophyceae</taxon>
        <taxon>Eustigmatales</taxon>
        <taxon>Monodopsidaceae</taxon>
        <taxon>Microchloropsis</taxon>
        <taxon>Microchloropsis salina</taxon>
    </lineage>
</organism>
<feature type="compositionally biased region" description="Basic and acidic residues" evidence="4">
    <location>
        <begin position="56"/>
        <end position="65"/>
    </location>
</feature>
<dbReference type="PROSITE" id="PS00108">
    <property type="entry name" value="PROTEIN_KINASE_ST"/>
    <property type="match status" value="1"/>
</dbReference>
<dbReference type="GO" id="GO:0005524">
    <property type="term" value="F:ATP binding"/>
    <property type="evidence" value="ECO:0007669"/>
    <property type="project" value="UniProtKB-UniRule"/>
</dbReference>
<evidence type="ECO:0000256" key="4">
    <source>
        <dbReference type="SAM" id="MobiDB-lite"/>
    </source>
</evidence>
<feature type="domain" description="Protein kinase" evidence="5">
    <location>
        <begin position="192"/>
        <end position="474"/>
    </location>
</feature>
<dbReference type="PROSITE" id="PS00107">
    <property type="entry name" value="PROTEIN_KINASE_ATP"/>
    <property type="match status" value="1"/>
</dbReference>
<keyword evidence="2 3" id="KW-0067">ATP-binding</keyword>
<feature type="compositionally biased region" description="Basic and acidic residues" evidence="4">
    <location>
        <begin position="36"/>
        <end position="47"/>
    </location>
</feature>
<evidence type="ECO:0000313" key="7">
    <source>
        <dbReference type="Proteomes" id="UP000355283"/>
    </source>
</evidence>
<gene>
    <name evidence="6" type="ORF">NSK_003467</name>
</gene>
<evidence type="ECO:0000256" key="2">
    <source>
        <dbReference type="ARBA" id="ARBA00022840"/>
    </source>
</evidence>
<dbReference type="InterPro" id="IPR000719">
    <property type="entry name" value="Prot_kinase_dom"/>
</dbReference>
<feature type="compositionally biased region" description="Pro residues" evidence="4">
    <location>
        <begin position="431"/>
        <end position="444"/>
    </location>
</feature>
<dbReference type="SUPFAM" id="SSF56112">
    <property type="entry name" value="Protein kinase-like (PK-like)"/>
    <property type="match status" value="1"/>
</dbReference>
<dbReference type="SMART" id="SM00220">
    <property type="entry name" value="S_TKc"/>
    <property type="match status" value="1"/>
</dbReference>
<reference evidence="6 7" key="1">
    <citation type="submission" date="2019-01" db="EMBL/GenBank/DDBJ databases">
        <title>Nuclear Genome Assembly of the Microalgal Biofuel strain Nannochloropsis salina CCMP1776.</title>
        <authorList>
            <person name="Hovde B."/>
        </authorList>
    </citation>
    <scope>NUCLEOTIDE SEQUENCE [LARGE SCALE GENOMIC DNA]</scope>
    <source>
        <strain evidence="6 7">CCMP1776</strain>
    </source>
</reference>
<keyword evidence="7" id="KW-1185">Reference proteome</keyword>
<proteinExistence type="predicted"/>
<dbReference type="InterPro" id="IPR017441">
    <property type="entry name" value="Protein_kinase_ATP_BS"/>
</dbReference>
<dbReference type="PROSITE" id="PS50011">
    <property type="entry name" value="PROTEIN_KINASE_DOM"/>
    <property type="match status" value="1"/>
</dbReference>
<feature type="compositionally biased region" description="Pro residues" evidence="4">
    <location>
        <begin position="409"/>
        <end position="420"/>
    </location>
</feature>
<evidence type="ECO:0000259" key="5">
    <source>
        <dbReference type="PROSITE" id="PS50011"/>
    </source>
</evidence>
<feature type="compositionally biased region" description="Low complexity" evidence="4">
    <location>
        <begin position="539"/>
        <end position="558"/>
    </location>
</feature>
<keyword evidence="1 3" id="KW-0547">Nucleotide-binding</keyword>
<dbReference type="PANTHER" id="PTHR24347">
    <property type="entry name" value="SERINE/THREONINE-PROTEIN KINASE"/>
    <property type="match status" value="1"/>
</dbReference>
<feature type="compositionally biased region" description="Pro residues" evidence="4">
    <location>
        <begin position="104"/>
        <end position="119"/>
    </location>
</feature>
<protein>
    <recommendedName>
        <fullName evidence="5">Protein kinase domain-containing protein</fullName>
    </recommendedName>
</protein>
<dbReference type="InterPro" id="IPR008271">
    <property type="entry name" value="Ser/Thr_kinase_AS"/>
</dbReference>
<feature type="compositionally biased region" description="Pro residues" evidence="4">
    <location>
        <begin position="457"/>
        <end position="480"/>
    </location>
</feature>
<dbReference type="Pfam" id="PF00069">
    <property type="entry name" value="Pkinase"/>
    <property type="match status" value="1"/>
</dbReference>
<comment type="caution">
    <text evidence="6">The sequence shown here is derived from an EMBL/GenBank/DDBJ whole genome shotgun (WGS) entry which is preliminary data.</text>
</comment>
<evidence type="ECO:0000313" key="6">
    <source>
        <dbReference type="EMBL" id="TFJ85043.1"/>
    </source>
</evidence>
<evidence type="ECO:0000256" key="3">
    <source>
        <dbReference type="PROSITE-ProRule" id="PRU10141"/>
    </source>
</evidence>
<sequence>MGSCLSCFKHCTPWRRRKHPYTPVLDAPGRAQRQRPAYDRERRRGEEEGGPGAGKGGHEGGRGRTPEGMMRGYDKRPPRSAFSSSSSLPSGSGHALPHRGSSPSPLPSDGPSLLPPLQPPSRNTSGGSSHGAKGVWEGSWEEGRRRSSSHGSHSSSVGSVVSNPSPQGPGGRLDGGREKGGGGGRGGFHARYELCDVIGVGSTSTVHRCVERGGEGREFACKIIDKRMVESRFRGLLEQFQIEVAVLKALDHPNIIRLEDVFETEHRIYMVMELMRGGELFDRVVERGSLSEEEASEVVRALASAIAYMHSTGIIHRDLKPENLLLSHGGAGPGGVGQAVKIIDFGLSKMVGGAMAQSFLGTRGYLAPEMLQRQTYSKPYFPLQPLPPACPPFPRSRTPSHGTVSSSPHPLPFPASPTPSPGAHLAHLPPARRPSPSYPSPPRGLTPVSASAAFSPPALPSPPPSLSASFHPPPPPPVLLPPLAAAGKGSERGPARAHAAQHLQPQESPASVFARPSPPSHHQHVAGQQQLLRAAGSALSTPYTSPYHPSSHLHSVVVEEAGGRQGRKKGGGKPEGSELRRGPSRQQAT</sequence>
<feature type="compositionally biased region" description="Low complexity" evidence="4">
    <location>
        <begin position="447"/>
        <end position="456"/>
    </location>
</feature>
<name>A0A4D9D4V2_9STRA</name>
<dbReference type="Proteomes" id="UP000355283">
    <property type="component" value="Unassembled WGS sequence"/>
</dbReference>
<dbReference type="AlphaFoldDB" id="A0A4D9D4V2"/>
<dbReference type="Gene3D" id="1.10.510.10">
    <property type="entry name" value="Transferase(Phosphotransferase) domain 1"/>
    <property type="match status" value="1"/>
</dbReference>
<feature type="compositionally biased region" description="Low complexity" evidence="4">
    <location>
        <begin position="79"/>
        <end position="103"/>
    </location>
</feature>